<keyword evidence="5" id="KW-0282">Flagellum</keyword>
<name>A0A699ZQS2_HAELA</name>
<evidence type="ECO:0000256" key="9">
    <source>
        <dbReference type="ARBA" id="ARBA00023273"/>
    </source>
</evidence>
<sequence>MLRQYKAMQEQLLRRIEELEGDNRGLKASLEERDQEIKKLQEGQEAQRKACDAEVSAYQRKMEDMQVDFTQMLRDTLDKMQVRLSKAQGLA</sequence>
<evidence type="ECO:0000256" key="12">
    <source>
        <dbReference type="SAM" id="Coils"/>
    </source>
</evidence>
<keyword evidence="8" id="KW-0206">Cytoskeleton</keyword>
<feature type="coiled-coil region" evidence="12">
    <location>
        <begin position="2"/>
        <end position="36"/>
    </location>
</feature>
<protein>
    <recommendedName>
        <fullName evidence="11">Dynein regulatory complex protein 12</fullName>
    </recommendedName>
</protein>
<comment type="subunit">
    <text evidence="3">Component of the nexin-dynein regulatory complex (N-DRC).</text>
</comment>
<keyword evidence="6 12" id="KW-0175">Coiled coil</keyword>
<evidence type="ECO:0000256" key="11">
    <source>
        <dbReference type="ARBA" id="ARBA00044800"/>
    </source>
</evidence>
<comment type="similarity">
    <text evidence="10">Belongs to the DRC12 family.</text>
</comment>
<evidence type="ECO:0000256" key="10">
    <source>
        <dbReference type="ARBA" id="ARBA00044754"/>
    </source>
</evidence>
<dbReference type="EMBL" id="BLLF01001763">
    <property type="protein sequence ID" value="GFH21104.1"/>
    <property type="molecule type" value="Genomic_DNA"/>
</dbReference>
<accession>A0A699ZQS2</accession>
<dbReference type="PANTHER" id="PTHR28656:SF1">
    <property type="entry name" value="COILED-COIL DOMAIN-CONTAINING PROTEIN 153"/>
    <property type="match status" value="1"/>
</dbReference>
<keyword evidence="7" id="KW-0969">Cilium</keyword>
<keyword evidence="4" id="KW-0963">Cytoplasm</keyword>
<evidence type="ECO:0000256" key="1">
    <source>
        <dbReference type="ARBA" id="ARBA00003029"/>
    </source>
</evidence>
<evidence type="ECO:0000256" key="5">
    <source>
        <dbReference type="ARBA" id="ARBA00022846"/>
    </source>
</evidence>
<feature type="non-terminal residue" evidence="13">
    <location>
        <position position="1"/>
    </location>
</feature>
<evidence type="ECO:0000256" key="7">
    <source>
        <dbReference type="ARBA" id="ARBA00023069"/>
    </source>
</evidence>
<evidence type="ECO:0000256" key="6">
    <source>
        <dbReference type="ARBA" id="ARBA00023054"/>
    </source>
</evidence>
<evidence type="ECO:0000256" key="4">
    <source>
        <dbReference type="ARBA" id="ARBA00022490"/>
    </source>
</evidence>
<evidence type="ECO:0000256" key="3">
    <source>
        <dbReference type="ARBA" id="ARBA00011248"/>
    </source>
</evidence>
<reference evidence="13 14" key="1">
    <citation type="submission" date="2020-02" db="EMBL/GenBank/DDBJ databases">
        <title>Draft genome sequence of Haematococcus lacustris strain NIES-144.</title>
        <authorList>
            <person name="Morimoto D."/>
            <person name="Nakagawa S."/>
            <person name="Yoshida T."/>
            <person name="Sawayama S."/>
        </authorList>
    </citation>
    <scope>NUCLEOTIDE SEQUENCE [LARGE SCALE GENOMIC DNA]</scope>
    <source>
        <strain evidence="13 14">NIES-144</strain>
    </source>
</reference>
<dbReference type="Proteomes" id="UP000485058">
    <property type="component" value="Unassembled WGS sequence"/>
</dbReference>
<dbReference type="InterPro" id="IPR033585">
    <property type="entry name" value="DRC12-like"/>
</dbReference>
<evidence type="ECO:0000313" key="14">
    <source>
        <dbReference type="Proteomes" id="UP000485058"/>
    </source>
</evidence>
<evidence type="ECO:0000256" key="8">
    <source>
        <dbReference type="ARBA" id="ARBA00023212"/>
    </source>
</evidence>
<comment type="function">
    <text evidence="1">Component of the nexin-dynein regulatory complex (N-DRC), a key regulator of ciliary/flagellar motility which maintains the alignment and integrity of the distal axoneme and regulates microtubule sliding in motile axonemes.</text>
</comment>
<evidence type="ECO:0000256" key="2">
    <source>
        <dbReference type="ARBA" id="ARBA00004611"/>
    </source>
</evidence>
<keyword evidence="14" id="KW-1185">Reference proteome</keyword>
<dbReference type="PANTHER" id="PTHR28656">
    <property type="entry name" value="COILED-COIL DOMAIN-CONTAINING PROTEIN 153"/>
    <property type="match status" value="1"/>
</dbReference>
<gene>
    <name evidence="13" type="ORF">HaLaN_18344</name>
</gene>
<organism evidence="13 14">
    <name type="scientific">Haematococcus lacustris</name>
    <name type="common">Green alga</name>
    <name type="synonym">Haematococcus pluvialis</name>
    <dbReference type="NCBI Taxonomy" id="44745"/>
    <lineage>
        <taxon>Eukaryota</taxon>
        <taxon>Viridiplantae</taxon>
        <taxon>Chlorophyta</taxon>
        <taxon>core chlorophytes</taxon>
        <taxon>Chlorophyceae</taxon>
        <taxon>CS clade</taxon>
        <taxon>Chlamydomonadales</taxon>
        <taxon>Haematococcaceae</taxon>
        <taxon>Haematococcus</taxon>
    </lineage>
</organism>
<evidence type="ECO:0000313" key="13">
    <source>
        <dbReference type="EMBL" id="GFH21104.1"/>
    </source>
</evidence>
<keyword evidence="9" id="KW-0966">Cell projection</keyword>
<proteinExistence type="inferred from homology"/>
<comment type="caution">
    <text evidence="13">The sequence shown here is derived from an EMBL/GenBank/DDBJ whole genome shotgun (WGS) entry which is preliminary data.</text>
</comment>
<comment type="subcellular location">
    <subcellularLocation>
        <location evidence="2">Cytoplasm</location>
        <location evidence="2">Cytoskeleton</location>
        <location evidence="2">Flagellum axoneme</location>
    </subcellularLocation>
</comment>
<dbReference type="AlphaFoldDB" id="A0A699ZQS2"/>